<dbReference type="CDD" id="cd07148">
    <property type="entry name" value="ALDH_RL0313"/>
    <property type="match status" value="1"/>
</dbReference>
<dbReference type="Gene3D" id="3.40.309.10">
    <property type="entry name" value="Aldehyde Dehydrogenase, Chain A, domain 2"/>
    <property type="match status" value="1"/>
</dbReference>
<reference evidence="4 5" key="1">
    <citation type="submission" date="2018-03" db="EMBL/GenBank/DDBJ databases">
        <title>Genomic Encyclopedia of Archaeal and Bacterial Type Strains, Phase II (KMG-II): from individual species to whole genera.</title>
        <authorList>
            <person name="Goeker M."/>
        </authorList>
    </citation>
    <scope>NUCLEOTIDE SEQUENCE [LARGE SCALE GENOMIC DNA]</scope>
    <source>
        <strain evidence="4 5">DSM 27929</strain>
    </source>
</reference>
<dbReference type="PANTHER" id="PTHR42991">
    <property type="entry name" value="ALDEHYDE DEHYDROGENASE"/>
    <property type="match status" value="1"/>
</dbReference>
<name>A0A2T0WEL6_9BACT</name>
<dbReference type="Pfam" id="PF00171">
    <property type="entry name" value="Aldedh"/>
    <property type="match status" value="1"/>
</dbReference>
<dbReference type="GO" id="GO:0008911">
    <property type="term" value="F:lactaldehyde dehydrogenase (NAD+) activity"/>
    <property type="evidence" value="ECO:0007669"/>
    <property type="project" value="TreeGrafter"/>
</dbReference>
<feature type="domain" description="Aldehyde dehydrogenase" evidence="3">
    <location>
        <begin position="3"/>
        <end position="457"/>
    </location>
</feature>
<evidence type="ECO:0000313" key="4">
    <source>
        <dbReference type="EMBL" id="PRY85147.1"/>
    </source>
</evidence>
<dbReference type="PANTHER" id="PTHR42991:SF1">
    <property type="entry name" value="ALDEHYDE DEHYDROGENASE"/>
    <property type="match status" value="1"/>
</dbReference>
<dbReference type="EMBL" id="PVTR01000014">
    <property type="protein sequence ID" value="PRY85147.1"/>
    <property type="molecule type" value="Genomic_DNA"/>
</dbReference>
<comment type="similarity">
    <text evidence="1">Belongs to the aldehyde dehydrogenase family.</text>
</comment>
<proteinExistence type="inferred from homology"/>
<sequence length="466" mass="51137">MSDKKNIKVTSPYDNSLIKELPLMSQEELENAISKAHNLFSDRSKWIPAHKRIDILEKVRHLMQDKIEELTNTAAGEGGKPYQDSKVEVLRAINGVKIAAEEIGRLSGQQIPMGLTEATSNRLAFTTREPIGVVASLSAFNHPLNLIVHQTITAFAAGCPVIVKPASNTPLSCEAFMEILQDAGVPEGWIQMVLIDNELAEKLVTDKRVNYLSFIGSAKIGWMLKSKLAPGTRCALEHGGAAPVIVEPDAELDEMIPGLVKGGFYHAGQVCVSVQKVFVHESIARDVAEKIAEKAKKLKVGHPLEKDTEVGPLIRTGEVDRVEEWVNEAEKNGAEILCGGKRISDTCYEPTVLWNPSAESKVSKEEIFGPVVCVYSYSDRDEAINLANSLEYHFQAAVFTKDVNIALDTVQKLNATAVMVNDHTAFRADWMPFGGRDASGEGLGGIPYSMHEMTRTKLMVFKSKLL</sequence>
<dbReference type="InterPro" id="IPR016163">
    <property type="entry name" value="Ald_DH_C"/>
</dbReference>
<dbReference type="InterPro" id="IPR016161">
    <property type="entry name" value="Ald_DH/histidinol_DH"/>
</dbReference>
<organism evidence="4 5">
    <name type="scientific">Mongoliibacter ruber</name>
    <dbReference type="NCBI Taxonomy" id="1750599"/>
    <lineage>
        <taxon>Bacteria</taxon>
        <taxon>Pseudomonadati</taxon>
        <taxon>Bacteroidota</taxon>
        <taxon>Cytophagia</taxon>
        <taxon>Cytophagales</taxon>
        <taxon>Cyclobacteriaceae</taxon>
        <taxon>Mongoliibacter</taxon>
    </lineage>
</organism>
<dbReference type="InterPro" id="IPR016162">
    <property type="entry name" value="Ald_DH_N"/>
</dbReference>
<keyword evidence="2" id="KW-0560">Oxidoreductase</keyword>
<dbReference type="Gene3D" id="3.40.605.10">
    <property type="entry name" value="Aldehyde Dehydrogenase, Chain A, domain 1"/>
    <property type="match status" value="1"/>
</dbReference>
<evidence type="ECO:0000256" key="1">
    <source>
        <dbReference type="ARBA" id="ARBA00009986"/>
    </source>
</evidence>
<keyword evidence="5" id="KW-1185">Reference proteome</keyword>
<dbReference type="InterPro" id="IPR051020">
    <property type="entry name" value="ALDH-related_metabolic_enz"/>
</dbReference>
<dbReference type="AlphaFoldDB" id="A0A2T0WEL6"/>
<dbReference type="SUPFAM" id="SSF53720">
    <property type="entry name" value="ALDH-like"/>
    <property type="match status" value="1"/>
</dbReference>
<dbReference type="InterPro" id="IPR015590">
    <property type="entry name" value="Aldehyde_DH_dom"/>
</dbReference>
<evidence type="ECO:0000313" key="5">
    <source>
        <dbReference type="Proteomes" id="UP000238157"/>
    </source>
</evidence>
<dbReference type="RefSeq" id="WP_106135216.1">
    <property type="nucleotide sequence ID" value="NZ_PVTR01000014.1"/>
</dbReference>
<protein>
    <submittedName>
        <fullName evidence="4">Acyl-CoA reductase-like NAD-dependent aldehyde dehydrogenase</fullName>
    </submittedName>
</protein>
<dbReference type="OrthoDB" id="973869at2"/>
<gene>
    <name evidence="4" type="ORF">CLW00_11455</name>
</gene>
<accession>A0A2T0WEL6</accession>
<evidence type="ECO:0000256" key="2">
    <source>
        <dbReference type="ARBA" id="ARBA00023002"/>
    </source>
</evidence>
<comment type="caution">
    <text evidence="4">The sequence shown here is derived from an EMBL/GenBank/DDBJ whole genome shotgun (WGS) entry which is preliminary data.</text>
</comment>
<dbReference type="Proteomes" id="UP000238157">
    <property type="component" value="Unassembled WGS sequence"/>
</dbReference>
<evidence type="ECO:0000259" key="3">
    <source>
        <dbReference type="Pfam" id="PF00171"/>
    </source>
</evidence>